<comment type="subcellular location">
    <subcellularLocation>
        <location evidence="1">Membrane</location>
        <topology evidence="1">Multi-pass membrane protein</topology>
    </subcellularLocation>
</comment>
<keyword evidence="6" id="KW-0732">Signal</keyword>
<feature type="chain" id="PRO_5040926803" evidence="6">
    <location>
        <begin position="18"/>
        <end position="534"/>
    </location>
</feature>
<gene>
    <name evidence="7" type="ORF">Cboi02_000012200</name>
</gene>
<evidence type="ECO:0000256" key="2">
    <source>
        <dbReference type="ARBA" id="ARBA00022692"/>
    </source>
</evidence>
<dbReference type="Proteomes" id="UP001165120">
    <property type="component" value="Unassembled WGS sequence"/>
</dbReference>
<dbReference type="GO" id="GO:0005886">
    <property type="term" value="C:plasma membrane"/>
    <property type="evidence" value="ECO:0007669"/>
    <property type="project" value="TreeGrafter"/>
</dbReference>
<feature type="signal peptide" evidence="6">
    <location>
        <begin position="1"/>
        <end position="17"/>
    </location>
</feature>
<dbReference type="PRINTS" id="PR00447">
    <property type="entry name" value="NATRESASSCMP"/>
</dbReference>
<comment type="caution">
    <text evidence="7">The sequence shown here is derived from an EMBL/GenBank/DDBJ whole genome shotgun (WGS) entry which is preliminary data.</text>
</comment>
<dbReference type="GO" id="GO:0015086">
    <property type="term" value="F:cadmium ion transmembrane transporter activity"/>
    <property type="evidence" value="ECO:0007669"/>
    <property type="project" value="TreeGrafter"/>
</dbReference>
<dbReference type="GO" id="GO:0034755">
    <property type="term" value="P:iron ion transmembrane transport"/>
    <property type="evidence" value="ECO:0007669"/>
    <property type="project" value="TreeGrafter"/>
</dbReference>
<keyword evidence="8" id="KW-1185">Reference proteome</keyword>
<feature type="transmembrane region" description="Helical" evidence="5">
    <location>
        <begin position="34"/>
        <end position="59"/>
    </location>
</feature>
<evidence type="ECO:0000313" key="7">
    <source>
        <dbReference type="EMBL" id="GME66668.1"/>
    </source>
</evidence>
<evidence type="ECO:0000256" key="1">
    <source>
        <dbReference type="ARBA" id="ARBA00004141"/>
    </source>
</evidence>
<dbReference type="PROSITE" id="PS00018">
    <property type="entry name" value="EF_HAND_1"/>
    <property type="match status" value="1"/>
</dbReference>
<dbReference type="InterPro" id="IPR001046">
    <property type="entry name" value="NRAMP_fam"/>
</dbReference>
<dbReference type="Pfam" id="PF01566">
    <property type="entry name" value="Nramp"/>
    <property type="match status" value="2"/>
</dbReference>
<feature type="transmembrane region" description="Helical" evidence="5">
    <location>
        <begin position="410"/>
        <end position="429"/>
    </location>
</feature>
<dbReference type="EMBL" id="BSXN01000020">
    <property type="protein sequence ID" value="GME66668.1"/>
    <property type="molecule type" value="Genomic_DNA"/>
</dbReference>
<evidence type="ECO:0000256" key="6">
    <source>
        <dbReference type="SAM" id="SignalP"/>
    </source>
</evidence>
<feature type="transmembrane region" description="Helical" evidence="5">
    <location>
        <begin position="380"/>
        <end position="398"/>
    </location>
</feature>
<feature type="transmembrane region" description="Helical" evidence="5">
    <location>
        <begin position="143"/>
        <end position="162"/>
    </location>
</feature>
<sequence length="534" mass="57778">MAGFLQILCAKLGLVSGLDLAANCREHLPRSLNIFIYVLAEIAIIATDLAEVVGTAIALNILFGIPLLLGVILTVVDVLIVLMAYRPNGPLLIVRIFEGFVGLLVAGTVICFAIELADVSPTTNWGDVFKGFLPSDDVVKGDGLYLSLAILGATVMPHSLYLGSGLVQSRLKDFDQNNGRFSPPVPKINALNIDEINSNNNNNNNNNNNTNSFDISDDEEIVDAPGHIRSPSRESSTRNSTLEKFKRFCGIHNLEDENEEDEVVYKPSLDAINDAMSYTIAELLVSLFTVALFVNAAILIVSGSALSSPMDDDGDGDLESADLFTIHYLLSNRLSKTAGTVFALALLCSGQSAGVVCTLAGQMVSEGFLKWSIPPALRRIMTRAIAITPCIILVVISGREGLSSALNASQVVLSLLLPFVSAPLIYFTCNKKIMRVKIDPILDNSHVHGETGENYELETIFDDSSAFSDTVNPESQNTNLISNQTNNNNSGAVLYKDMSNGPLITITSILIWGFISFLNFWLLFNMAIGKDMPH</sequence>
<accession>A0A9W6STV2</accession>
<dbReference type="GO" id="GO:0005384">
    <property type="term" value="F:manganese ion transmembrane transporter activity"/>
    <property type="evidence" value="ECO:0007669"/>
    <property type="project" value="TreeGrafter"/>
</dbReference>
<evidence type="ECO:0000313" key="8">
    <source>
        <dbReference type="Proteomes" id="UP001165120"/>
    </source>
</evidence>
<feature type="transmembrane region" description="Helical" evidence="5">
    <location>
        <begin position="283"/>
        <end position="306"/>
    </location>
</feature>
<reference evidence="7" key="1">
    <citation type="submission" date="2023-04" db="EMBL/GenBank/DDBJ databases">
        <title>Candida boidinii NBRC 10035.</title>
        <authorList>
            <person name="Ichikawa N."/>
            <person name="Sato H."/>
            <person name="Tonouchi N."/>
        </authorList>
    </citation>
    <scope>NUCLEOTIDE SEQUENCE</scope>
    <source>
        <strain evidence="7">NBRC 10035</strain>
    </source>
</reference>
<dbReference type="AlphaFoldDB" id="A0A9W6STV2"/>
<evidence type="ECO:0000256" key="5">
    <source>
        <dbReference type="SAM" id="Phobius"/>
    </source>
</evidence>
<evidence type="ECO:0000256" key="3">
    <source>
        <dbReference type="ARBA" id="ARBA00022989"/>
    </source>
</evidence>
<organism evidence="7 8">
    <name type="scientific">Candida boidinii</name>
    <name type="common">Yeast</name>
    <dbReference type="NCBI Taxonomy" id="5477"/>
    <lineage>
        <taxon>Eukaryota</taxon>
        <taxon>Fungi</taxon>
        <taxon>Dikarya</taxon>
        <taxon>Ascomycota</taxon>
        <taxon>Saccharomycotina</taxon>
        <taxon>Pichiomycetes</taxon>
        <taxon>Pichiales</taxon>
        <taxon>Pichiaceae</taxon>
        <taxon>Ogataea</taxon>
        <taxon>Ogataea/Candida clade</taxon>
    </lineage>
</organism>
<dbReference type="InterPro" id="IPR018247">
    <property type="entry name" value="EF_Hand_1_Ca_BS"/>
</dbReference>
<evidence type="ECO:0000256" key="4">
    <source>
        <dbReference type="ARBA" id="ARBA00023136"/>
    </source>
</evidence>
<feature type="transmembrane region" description="Helical" evidence="5">
    <location>
        <begin position="92"/>
        <end position="117"/>
    </location>
</feature>
<protein>
    <submittedName>
        <fullName evidence="7">Unnamed protein product</fullName>
    </submittedName>
</protein>
<name>A0A9W6STV2_CANBO</name>
<dbReference type="GO" id="GO:0030026">
    <property type="term" value="P:intracellular manganese ion homeostasis"/>
    <property type="evidence" value="ECO:0007669"/>
    <property type="project" value="TreeGrafter"/>
</dbReference>
<dbReference type="PANTHER" id="PTHR11706:SF50">
    <property type="entry name" value="MANGANESE TRANSPORTER SMF2"/>
    <property type="match status" value="1"/>
</dbReference>
<keyword evidence="3 5" id="KW-1133">Transmembrane helix</keyword>
<dbReference type="NCBIfam" id="NF037982">
    <property type="entry name" value="Nramp_1"/>
    <property type="match status" value="1"/>
</dbReference>
<dbReference type="PANTHER" id="PTHR11706">
    <property type="entry name" value="SOLUTE CARRIER PROTEIN FAMILY 11 MEMBER"/>
    <property type="match status" value="1"/>
</dbReference>
<keyword evidence="2 5" id="KW-0812">Transmembrane</keyword>
<feature type="transmembrane region" description="Helical" evidence="5">
    <location>
        <begin position="503"/>
        <end position="524"/>
    </location>
</feature>
<feature type="transmembrane region" description="Helical" evidence="5">
    <location>
        <begin position="338"/>
        <end position="360"/>
    </location>
</feature>
<keyword evidence="4 5" id="KW-0472">Membrane</keyword>
<feature type="transmembrane region" description="Helical" evidence="5">
    <location>
        <begin position="65"/>
        <end position="85"/>
    </location>
</feature>
<proteinExistence type="predicted"/>